<evidence type="ECO:0008006" key="3">
    <source>
        <dbReference type="Google" id="ProtNLM"/>
    </source>
</evidence>
<dbReference type="KEGG" id="hprf:HLPR_13190"/>
<evidence type="ECO:0000313" key="2">
    <source>
        <dbReference type="Proteomes" id="UP001321786"/>
    </source>
</evidence>
<sequence>MKLVNYMEVSVEHFLPNLLLAFPNICKCELCLLDIKAIALNNLKPHYVVTEKGELYTKLDEMKVQFETDILKALIEAISVVSKHPRHKV</sequence>
<dbReference type="InterPro" id="IPR019657">
    <property type="entry name" value="ComFB"/>
</dbReference>
<protein>
    <recommendedName>
        <fullName evidence="3">Competence protein ComFB</fullName>
    </recommendedName>
</protein>
<gene>
    <name evidence="1" type="ORF">HLPR_13190</name>
</gene>
<dbReference type="RefSeq" id="WP_338537282.1">
    <property type="nucleotide sequence ID" value="NZ_AP028654.1"/>
</dbReference>
<name>A0AAU9E3M6_9FIRM</name>
<dbReference type="Proteomes" id="UP001321786">
    <property type="component" value="Chromosome"/>
</dbReference>
<dbReference type="AlphaFoldDB" id="A0AAU9E3M6"/>
<evidence type="ECO:0000313" key="1">
    <source>
        <dbReference type="EMBL" id="BEP28988.1"/>
    </source>
</evidence>
<proteinExistence type="predicted"/>
<organism evidence="1 2">
    <name type="scientific">Helicovermis profundi</name>
    <dbReference type="NCBI Taxonomy" id="3065157"/>
    <lineage>
        <taxon>Bacteria</taxon>
        <taxon>Bacillati</taxon>
        <taxon>Bacillota</taxon>
        <taxon>Clostridia</taxon>
        <taxon>Helicovermis</taxon>
    </lineage>
</organism>
<accession>A0AAU9E3M6</accession>
<dbReference type="Pfam" id="PF10719">
    <property type="entry name" value="ComFB"/>
    <property type="match status" value="1"/>
</dbReference>
<reference evidence="1 2" key="1">
    <citation type="submission" date="2023-08" db="EMBL/GenBank/DDBJ databases">
        <title>Helicovermis profunda gen. nov., sp. nov., a novel mesophilic, fermentative bacterium within the Bacillota from a deep-sea hydrothermal vent chimney.</title>
        <authorList>
            <person name="Miyazaki U."/>
            <person name="Mizutani D."/>
            <person name="Hashimoto Y."/>
            <person name="Tame A."/>
            <person name="Sawayama S."/>
            <person name="Miyazaki J."/>
            <person name="Takai K."/>
            <person name="Nakagawa S."/>
        </authorList>
    </citation>
    <scope>NUCLEOTIDE SEQUENCE [LARGE SCALE GENOMIC DNA]</scope>
    <source>
        <strain evidence="1 2">S502</strain>
    </source>
</reference>
<dbReference type="EMBL" id="AP028654">
    <property type="protein sequence ID" value="BEP28988.1"/>
    <property type="molecule type" value="Genomic_DNA"/>
</dbReference>
<keyword evidence="2" id="KW-1185">Reference proteome</keyword>